<dbReference type="Proteomes" id="UP000005143">
    <property type="component" value="Unassembled WGS sequence"/>
</dbReference>
<comment type="caution">
    <text evidence="1">The sequence shown here is derived from an EMBL/GenBank/DDBJ whole genome shotgun (WGS) entry which is preliminary data.</text>
</comment>
<reference evidence="1 2" key="1">
    <citation type="journal article" date="2013" name="Biodegradation">
        <title>Quantitative proteomic analysis of ibuprofen-degrading Patulibacter sp. strain I11.</title>
        <authorList>
            <person name="Almeida B."/>
            <person name="Kjeldal H."/>
            <person name="Lolas I."/>
            <person name="Knudsen A.D."/>
            <person name="Carvalho G."/>
            <person name="Nielsen K.L."/>
            <person name="Barreto Crespo M.T."/>
            <person name="Stensballe A."/>
            <person name="Nielsen J.L."/>
        </authorList>
    </citation>
    <scope>NUCLEOTIDE SEQUENCE [LARGE SCALE GENOMIC DNA]</scope>
    <source>
        <strain evidence="1 2">I11</strain>
    </source>
</reference>
<evidence type="ECO:0000313" key="1">
    <source>
        <dbReference type="EMBL" id="EHN11407.1"/>
    </source>
</evidence>
<organism evidence="1 2">
    <name type="scientific">Patulibacter medicamentivorans</name>
    <dbReference type="NCBI Taxonomy" id="1097667"/>
    <lineage>
        <taxon>Bacteria</taxon>
        <taxon>Bacillati</taxon>
        <taxon>Actinomycetota</taxon>
        <taxon>Thermoleophilia</taxon>
        <taxon>Solirubrobacterales</taxon>
        <taxon>Patulibacteraceae</taxon>
        <taxon>Patulibacter</taxon>
    </lineage>
</organism>
<dbReference type="AlphaFoldDB" id="H0E4K1"/>
<keyword evidence="2" id="KW-1185">Reference proteome</keyword>
<proteinExistence type="predicted"/>
<sequence>MELRRYVRRVDDRWPLERALLGGARVADQQGVGAQRERGPEFVVILVSEAFDGVPWLERVHTAASLWDRSEMGDEPDVHCYTATEFERRSTTLPRLRRALEHTLDVLAPVG</sequence>
<accession>H0E4K1</accession>
<evidence type="ECO:0000313" key="2">
    <source>
        <dbReference type="Proteomes" id="UP000005143"/>
    </source>
</evidence>
<dbReference type="EMBL" id="AGUD01000107">
    <property type="protein sequence ID" value="EHN11407.1"/>
    <property type="molecule type" value="Genomic_DNA"/>
</dbReference>
<name>H0E4K1_9ACTN</name>
<protein>
    <submittedName>
        <fullName evidence="1">Uncharacterized protein</fullName>
    </submittedName>
</protein>
<gene>
    <name evidence="1" type="ORF">PAI11_17320</name>
</gene>